<comment type="function">
    <text evidence="2">Catalyzes the methylthiolation of N6-(dimethylallyl)adenosine (i(6)A), leading to the formation of 2-methylthio-N6-(dimethylallyl)adenosine (ms(2)i(6)A) at position 37 in tRNAs that read codons beginning with uridine.</text>
</comment>
<dbReference type="InterPro" id="IPR007197">
    <property type="entry name" value="rSAM"/>
</dbReference>
<dbReference type="PROSITE" id="PS50926">
    <property type="entry name" value="TRAM"/>
    <property type="match status" value="1"/>
</dbReference>
<dbReference type="FunFam" id="3.80.30.20:FF:000001">
    <property type="entry name" value="tRNA-2-methylthio-N(6)-dimethylallyladenosine synthase 2"/>
    <property type="match status" value="1"/>
</dbReference>
<dbReference type="EMBL" id="DSEC01000078">
    <property type="protein sequence ID" value="HER43037.1"/>
    <property type="molecule type" value="Genomic_DNA"/>
</dbReference>
<reference evidence="13" key="1">
    <citation type="journal article" date="2020" name="mSystems">
        <title>Genome- and Community-Level Interaction Insights into Carbon Utilization and Element Cycling Functions of Hydrothermarchaeota in Hydrothermal Sediment.</title>
        <authorList>
            <person name="Zhou Z."/>
            <person name="Liu Y."/>
            <person name="Xu W."/>
            <person name="Pan J."/>
            <person name="Luo Z.H."/>
            <person name="Li M."/>
        </authorList>
    </citation>
    <scope>NUCLEOTIDE SEQUENCE [LARGE SCALE GENOMIC DNA]</scope>
    <source>
        <strain evidence="13">SpSt-1233</strain>
    </source>
</reference>
<dbReference type="InterPro" id="IPR013848">
    <property type="entry name" value="Methylthiotransferase_N"/>
</dbReference>
<evidence type="ECO:0000256" key="3">
    <source>
        <dbReference type="ARBA" id="ARBA00022485"/>
    </source>
</evidence>
<evidence type="ECO:0000313" key="13">
    <source>
        <dbReference type="EMBL" id="HER43037.1"/>
    </source>
</evidence>
<dbReference type="Gene3D" id="3.40.50.12160">
    <property type="entry name" value="Methylthiotransferase, N-terminal domain"/>
    <property type="match status" value="1"/>
</dbReference>
<dbReference type="SFLD" id="SFLDG01061">
    <property type="entry name" value="methylthiotransferase"/>
    <property type="match status" value="1"/>
</dbReference>
<feature type="domain" description="TRAM" evidence="10">
    <location>
        <begin position="321"/>
        <end position="384"/>
    </location>
</feature>
<dbReference type="NCBIfam" id="TIGR00089">
    <property type="entry name" value="MiaB/RimO family radical SAM methylthiotransferase"/>
    <property type="match status" value="1"/>
</dbReference>
<evidence type="ECO:0000256" key="2">
    <source>
        <dbReference type="ARBA" id="ARBA00003234"/>
    </source>
</evidence>
<dbReference type="PROSITE" id="PS51449">
    <property type="entry name" value="MTTASE_N"/>
    <property type="match status" value="1"/>
</dbReference>
<name>A0A7V2F2Q0_UNCEI</name>
<feature type="domain" description="MTTase N-terminal" evidence="11">
    <location>
        <begin position="1"/>
        <end position="69"/>
    </location>
</feature>
<sequence length="384" mass="42498">TCSVRGHAEERAVGRLNDLSRHEGATIVACGCMAQRLGEGLFGLVPGLGIVAGTDSYKRLFSMISEARNGKKRAVDTRVDGKTTYALAGGITKGVSRYISITRGCENYCTYCIVPYLRGAVRSRDPGGITREIETMVKGGVEEVTLLGQNVMAYSHGGLDFPGLVRRVIEKTGVRRLRFLTTHPRDLVPDIFRIMAEDERVCPHLHLPFQSGSDRILRLMKRGYSRAEYIEKLALARDILPGLAVTTDIIVGFPSESERDFEETLSLVEEGMFDAAFTFKYSPREGTAAAEMDDDVQPSVKKERLARLNGVVGAVRRSILEKQLGTAAEILLDDVVKKGEDHFMKGRSPHFRNVLIAGGGRRIGDFVTVRLRELRNFTYLADEI</sequence>
<dbReference type="PANTHER" id="PTHR43020:SF2">
    <property type="entry name" value="MITOCHONDRIAL TRNA METHYLTHIOTRANSFERASE CDK5RAP1"/>
    <property type="match status" value="1"/>
</dbReference>
<evidence type="ECO:0000259" key="12">
    <source>
        <dbReference type="PROSITE" id="PS51918"/>
    </source>
</evidence>
<dbReference type="InterPro" id="IPR002792">
    <property type="entry name" value="TRAM_dom"/>
</dbReference>
<dbReference type="GO" id="GO:0046872">
    <property type="term" value="F:metal ion binding"/>
    <property type="evidence" value="ECO:0007669"/>
    <property type="project" value="UniProtKB-KW"/>
</dbReference>
<evidence type="ECO:0000259" key="11">
    <source>
        <dbReference type="PROSITE" id="PS51449"/>
    </source>
</evidence>
<protein>
    <recommendedName>
        <fullName evidence="9">tRNA-2-methylthio-N(6)-dimethylallyladenosine synthase</fullName>
        <ecNumber evidence="9">2.8.4.3</ecNumber>
    </recommendedName>
</protein>
<dbReference type="SFLD" id="SFLDS00029">
    <property type="entry name" value="Radical_SAM"/>
    <property type="match status" value="1"/>
</dbReference>
<dbReference type="CDD" id="cd01335">
    <property type="entry name" value="Radical_SAM"/>
    <property type="match status" value="1"/>
</dbReference>
<keyword evidence="3" id="KW-0004">4Fe-4S</keyword>
<dbReference type="Pfam" id="PF04055">
    <property type="entry name" value="Radical_SAM"/>
    <property type="match status" value="1"/>
</dbReference>
<evidence type="ECO:0000256" key="5">
    <source>
        <dbReference type="ARBA" id="ARBA00022691"/>
    </source>
</evidence>
<evidence type="ECO:0000256" key="7">
    <source>
        <dbReference type="ARBA" id="ARBA00023004"/>
    </source>
</evidence>
<keyword evidence="4 13" id="KW-0808">Transferase</keyword>
<keyword evidence="6" id="KW-0479">Metal-binding</keyword>
<dbReference type="InterPro" id="IPR020612">
    <property type="entry name" value="Methylthiotransferase_CS"/>
</dbReference>
<evidence type="ECO:0000256" key="9">
    <source>
        <dbReference type="ARBA" id="ARBA00033765"/>
    </source>
</evidence>
<feature type="domain" description="Radical SAM core" evidence="12">
    <location>
        <begin position="91"/>
        <end position="318"/>
    </location>
</feature>
<dbReference type="Gene3D" id="3.80.30.20">
    <property type="entry name" value="tm_1862 like domain"/>
    <property type="match status" value="1"/>
</dbReference>
<dbReference type="SFLD" id="SFLDG01082">
    <property type="entry name" value="B12-binding_domain_containing"/>
    <property type="match status" value="1"/>
</dbReference>
<keyword evidence="7" id="KW-0408">Iron</keyword>
<evidence type="ECO:0000256" key="6">
    <source>
        <dbReference type="ARBA" id="ARBA00022723"/>
    </source>
</evidence>
<dbReference type="PROSITE" id="PS01278">
    <property type="entry name" value="MTTASE_RADICAL"/>
    <property type="match status" value="1"/>
</dbReference>
<keyword evidence="5" id="KW-0949">S-adenosyl-L-methionine</keyword>
<dbReference type="EC" id="2.8.4.3" evidence="9"/>
<comment type="cofactor">
    <cofactor evidence="1">
        <name>[4Fe-4S] cluster</name>
        <dbReference type="ChEBI" id="CHEBI:49883"/>
    </cofactor>
</comment>
<dbReference type="GO" id="GO:0005829">
    <property type="term" value="C:cytosol"/>
    <property type="evidence" value="ECO:0007669"/>
    <property type="project" value="TreeGrafter"/>
</dbReference>
<dbReference type="Pfam" id="PF00919">
    <property type="entry name" value="UPF0004"/>
    <property type="match status" value="1"/>
</dbReference>
<accession>A0A7V2F2Q0</accession>
<dbReference type="GO" id="GO:0051539">
    <property type="term" value="F:4 iron, 4 sulfur cluster binding"/>
    <property type="evidence" value="ECO:0007669"/>
    <property type="project" value="UniProtKB-KW"/>
</dbReference>
<dbReference type="InterPro" id="IPR005839">
    <property type="entry name" value="Methylthiotransferase"/>
</dbReference>
<evidence type="ECO:0000256" key="1">
    <source>
        <dbReference type="ARBA" id="ARBA00001966"/>
    </source>
</evidence>
<proteinExistence type="predicted"/>
<evidence type="ECO:0000259" key="10">
    <source>
        <dbReference type="PROSITE" id="PS50926"/>
    </source>
</evidence>
<dbReference type="SUPFAM" id="SSF102114">
    <property type="entry name" value="Radical SAM enzymes"/>
    <property type="match status" value="1"/>
</dbReference>
<dbReference type="AlphaFoldDB" id="A0A7V2F2Q0"/>
<dbReference type="InterPro" id="IPR038135">
    <property type="entry name" value="Methylthiotransferase_N_sf"/>
</dbReference>
<dbReference type="PROSITE" id="PS51918">
    <property type="entry name" value="RADICAL_SAM"/>
    <property type="match status" value="1"/>
</dbReference>
<gene>
    <name evidence="13" type="ORF">ENO08_01085</name>
</gene>
<dbReference type="SMART" id="SM00729">
    <property type="entry name" value="Elp3"/>
    <property type="match status" value="1"/>
</dbReference>
<feature type="non-terminal residue" evidence="13">
    <location>
        <position position="1"/>
    </location>
</feature>
<dbReference type="PANTHER" id="PTHR43020">
    <property type="entry name" value="CDK5 REGULATORY SUBUNIT-ASSOCIATED PROTEIN 1"/>
    <property type="match status" value="1"/>
</dbReference>
<dbReference type="GO" id="GO:0035597">
    <property type="term" value="F:tRNA-2-methylthio-N(6)-dimethylallyladenosine(37) synthase activity"/>
    <property type="evidence" value="ECO:0007669"/>
    <property type="project" value="UniProtKB-EC"/>
</dbReference>
<keyword evidence="8" id="KW-0411">Iron-sulfur</keyword>
<evidence type="ECO:0000256" key="8">
    <source>
        <dbReference type="ARBA" id="ARBA00023014"/>
    </source>
</evidence>
<dbReference type="InterPro" id="IPR023404">
    <property type="entry name" value="rSAM_horseshoe"/>
</dbReference>
<dbReference type="InterPro" id="IPR006638">
    <property type="entry name" value="Elp3/MiaA/NifB-like_rSAM"/>
</dbReference>
<evidence type="ECO:0000256" key="4">
    <source>
        <dbReference type="ARBA" id="ARBA00022679"/>
    </source>
</evidence>
<dbReference type="InterPro" id="IPR058240">
    <property type="entry name" value="rSAM_sf"/>
</dbReference>
<comment type="caution">
    <text evidence="13">The sequence shown here is derived from an EMBL/GenBank/DDBJ whole genome shotgun (WGS) entry which is preliminary data.</text>
</comment>
<organism evidence="13">
    <name type="scientific">Eiseniibacteriota bacterium</name>
    <dbReference type="NCBI Taxonomy" id="2212470"/>
    <lineage>
        <taxon>Bacteria</taxon>
        <taxon>Candidatus Eiseniibacteriota</taxon>
    </lineage>
</organism>
<dbReference type="Proteomes" id="UP000886069">
    <property type="component" value="Unassembled WGS sequence"/>
</dbReference>